<name>A0A0F8YZ64_9ZZZZ</name>
<dbReference type="EMBL" id="LAZR01066589">
    <property type="protein sequence ID" value="KKK53276.1"/>
    <property type="molecule type" value="Genomic_DNA"/>
</dbReference>
<comment type="caution">
    <text evidence="1">The sequence shown here is derived from an EMBL/GenBank/DDBJ whole genome shotgun (WGS) entry which is preliminary data.</text>
</comment>
<gene>
    <name evidence="1" type="ORF">LCGC14_3096400</name>
</gene>
<sequence length="71" mass="7967">MWAQSSPASAWKNRGNMLREVKRASTDVLDCMEADPAGEVERVEQWWDDLSQEVAKIIRAGHNGDVAARIL</sequence>
<organism evidence="1">
    <name type="scientific">marine sediment metagenome</name>
    <dbReference type="NCBI Taxonomy" id="412755"/>
    <lineage>
        <taxon>unclassified sequences</taxon>
        <taxon>metagenomes</taxon>
        <taxon>ecological metagenomes</taxon>
    </lineage>
</organism>
<accession>A0A0F8YZ64</accession>
<dbReference type="AlphaFoldDB" id="A0A0F8YZ64"/>
<proteinExistence type="predicted"/>
<reference evidence="1" key="1">
    <citation type="journal article" date="2015" name="Nature">
        <title>Complex archaea that bridge the gap between prokaryotes and eukaryotes.</title>
        <authorList>
            <person name="Spang A."/>
            <person name="Saw J.H."/>
            <person name="Jorgensen S.L."/>
            <person name="Zaremba-Niedzwiedzka K."/>
            <person name="Martijn J."/>
            <person name="Lind A.E."/>
            <person name="van Eijk R."/>
            <person name="Schleper C."/>
            <person name="Guy L."/>
            <person name="Ettema T.J."/>
        </authorList>
    </citation>
    <scope>NUCLEOTIDE SEQUENCE</scope>
</reference>
<feature type="non-terminal residue" evidence="1">
    <location>
        <position position="71"/>
    </location>
</feature>
<protein>
    <submittedName>
        <fullName evidence="1">Uncharacterized protein</fullName>
    </submittedName>
</protein>
<evidence type="ECO:0000313" key="1">
    <source>
        <dbReference type="EMBL" id="KKK53276.1"/>
    </source>
</evidence>